<sequence>MKAIFNYHKSPYFLYLITILGIGITSCSKDLVYENNPGIYIDKEKMISSRDSIAYSFAEKSDTRTLDTIYLPIKISGEVSNVDRNVPLVVNAAKTTATAGTHFQILESRVKANELTATAAIQLKRTADLKSKQLRIYLEIVPNADFPLVIAKTKTNNTYNGEPMSTYNPGYLIKLTDQLLKPDTWDGSGSWFKYYFGNYSAVKFKFIIEVTGRTVWGDRARYGPDAPTSAELKVYYTKLVTALYEYEQAHGPMIDETGNQVTFPKI</sequence>
<comment type="caution">
    <text evidence="1">The sequence shown here is derived from an EMBL/GenBank/DDBJ whole genome shotgun (WGS) entry which is preliminary data.</text>
</comment>
<keyword evidence="2" id="KW-1185">Reference proteome</keyword>
<gene>
    <name evidence="1" type="ORF">J2X78_002885</name>
</gene>
<protein>
    <submittedName>
        <fullName evidence="1">Uncharacterized protein</fullName>
    </submittedName>
</protein>
<name>A0ACC6KYT9_9SPHI</name>
<dbReference type="EMBL" id="JAVDTF010000002">
    <property type="protein sequence ID" value="MDR6784320.1"/>
    <property type="molecule type" value="Genomic_DNA"/>
</dbReference>
<accession>A0ACC6KYT9</accession>
<evidence type="ECO:0000313" key="1">
    <source>
        <dbReference type="EMBL" id="MDR6784320.1"/>
    </source>
</evidence>
<dbReference type="Proteomes" id="UP001246858">
    <property type="component" value="Unassembled WGS sequence"/>
</dbReference>
<evidence type="ECO:0000313" key="2">
    <source>
        <dbReference type="Proteomes" id="UP001246858"/>
    </source>
</evidence>
<proteinExistence type="predicted"/>
<organism evidence="1 2">
    <name type="scientific">Pedobacter africanus</name>
    <dbReference type="NCBI Taxonomy" id="151894"/>
    <lineage>
        <taxon>Bacteria</taxon>
        <taxon>Pseudomonadati</taxon>
        <taxon>Bacteroidota</taxon>
        <taxon>Sphingobacteriia</taxon>
        <taxon>Sphingobacteriales</taxon>
        <taxon>Sphingobacteriaceae</taxon>
        <taxon>Pedobacter</taxon>
    </lineage>
</organism>
<reference evidence="1" key="1">
    <citation type="submission" date="2023-07" db="EMBL/GenBank/DDBJ databases">
        <title>Sorghum-associated microbial communities from plants grown in Nebraska, USA.</title>
        <authorList>
            <person name="Schachtman D."/>
        </authorList>
    </citation>
    <scope>NUCLEOTIDE SEQUENCE</scope>
    <source>
        <strain evidence="1">2697</strain>
    </source>
</reference>